<dbReference type="InterPro" id="IPR050238">
    <property type="entry name" value="DNA_Rep/Repair_Clamp_Loader"/>
</dbReference>
<protein>
    <submittedName>
        <fullName evidence="2">DNA polymerase III subunit delta</fullName>
        <ecNumber evidence="2">2.7.7.7</ecNumber>
    </submittedName>
</protein>
<dbReference type="Proteomes" id="UP000273119">
    <property type="component" value="Unassembled WGS sequence"/>
</dbReference>
<evidence type="ECO:0000259" key="1">
    <source>
        <dbReference type="SMART" id="SM00382"/>
    </source>
</evidence>
<dbReference type="InterPro" id="IPR027417">
    <property type="entry name" value="P-loop_NTPase"/>
</dbReference>
<dbReference type="RefSeq" id="WP_121485494.1">
    <property type="nucleotide sequence ID" value="NZ_QQXL01000006.1"/>
</dbReference>
<name>A0A496PH62_9MICC</name>
<dbReference type="AlphaFoldDB" id="A0A496PH62"/>
<reference evidence="2 3" key="1">
    <citation type="submission" date="2018-07" db="EMBL/GenBank/DDBJ databases">
        <title>Arthrobacter sp. nov., isolated from raw cow's milk with high bacterial count.</title>
        <authorList>
            <person name="Hahne J."/>
            <person name="Isele D."/>
            <person name="Lipski A."/>
        </authorList>
    </citation>
    <scope>NUCLEOTIDE SEQUENCE [LARGE SCALE GENOMIC DNA]</scope>
    <source>
        <strain evidence="2 3">JZ R-183</strain>
    </source>
</reference>
<evidence type="ECO:0000313" key="2">
    <source>
        <dbReference type="EMBL" id="RKW69823.1"/>
    </source>
</evidence>
<dbReference type="GO" id="GO:0008408">
    <property type="term" value="F:3'-5' exonuclease activity"/>
    <property type="evidence" value="ECO:0007669"/>
    <property type="project" value="InterPro"/>
</dbReference>
<proteinExistence type="predicted"/>
<gene>
    <name evidence="2" type="ORF">DWQ67_10070</name>
</gene>
<accession>A0A496PH62</accession>
<evidence type="ECO:0000313" key="3">
    <source>
        <dbReference type="Proteomes" id="UP000273119"/>
    </source>
</evidence>
<dbReference type="PANTHER" id="PTHR11669">
    <property type="entry name" value="REPLICATION FACTOR C / DNA POLYMERASE III GAMMA-TAU SUBUNIT"/>
    <property type="match status" value="1"/>
</dbReference>
<dbReference type="EMBL" id="QQXL01000006">
    <property type="protein sequence ID" value="RKW69823.1"/>
    <property type="molecule type" value="Genomic_DNA"/>
</dbReference>
<keyword evidence="3" id="KW-1185">Reference proteome</keyword>
<dbReference type="Gene3D" id="3.40.50.300">
    <property type="entry name" value="P-loop containing nucleotide triphosphate hydrolases"/>
    <property type="match status" value="1"/>
</dbReference>
<dbReference type="GO" id="GO:0006261">
    <property type="term" value="P:DNA-templated DNA replication"/>
    <property type="evidence" value="ECO:0007669"/>
    <property type="project" value="TreeGrafter"/>
</dbReference>
<dbReference type="GO" id="GO:0003887">
    <property type="term" value="F:DNA-directed DNA polymerase activity"/>
    <property type="evidence" value="ECO:0007669"/>
    <property type="project" value="UniProtKB-EC"/>
</dbReference>
<organism evidence="2 3">
    <name type="scientific">Galactobacter caseinivorans</name>
    <dbReference type="NCBI Taxonomy" id="2676123"/>
    <lineage>
        <taxon>Bacteria</taxon>
        <taxon>Bacillati</taxon>
        <taxon>Actinomycetota</taxon>
        <taxon>Actinomycetes</taxon>
        <taxon>Micrococcales</taxon>
        <taxon>Micrococcaceae</taxon>
        <taxon>Galactobacter</taxon>
    </lineage>
</organism>
<keyword evidence="2" id="KW-0808">Transferase</keyword>
<feature type="domain" description="AAA+ ATPase" evidence="1">
    <location>
        <begin position="26"/>
        <end position="272"/>
    </location>
</feature>
<dbReference type="NCBIfam" id="NF005926">
    <property type="entry name" value="PRK07940.1"/>
    <property type="match status" value="1"/>
</dbReference>
<dbReference type="Pfam" id="PF13177">
    <property type="entry name" value="DNA_pol3_delta2"/>
    <property type="match status" value="1"/>
</dbReference>
<sequence length="388" mass="42120">MSVWQDLPGQAEVVATLSRTAQEGNPTHAWLFTGPPGSGRSNAARAFAAALQCQRPEPEQRGCGECEACRSVLAGTHPDVSMVTTEAVTYAIAEVRQLIGKAQDRPATGRWRIIITEDADRMTERTTNVLLKAIEEPPPHTVWILSAPSPADVLVTIRSRCRAVSLRVPDVASVTELLVRRDGLTEAQAAFAARVSQGHIGVARRLARDEGARRRREEIVSLPLQLRSLADAMSAATRFIEVTTSEAESSAEERTTADEARLRTQLGLGPEEIIPPQLRSHFKQLAEDSKRRARRGTTDSLDRALIDLSTFFRDTLTLQLGTQQELVNAHLGQPLHRYSAGTGATHSLACIDAIALARRRLAGNVSPAMAVEALMTSLIASPPGRSQQ</sequence>
<keyword evidence="2" id="KW-0548">Nucleotidyltransferase</keyword>
<dbReference type="NCBIfam" id="TIGR00678">
    <property type="entry name" value="holB"/>
    <property type="match status" value="1"/>
</dbReference>
<dbReference type="SUPFAM" id="SSF52540">
    <property type="entry name" value="P-loop containing nucleoside triphosphate hydrolases"/>
    <property type="match status" value="1"/>
</dbReference>
<dbReference type="InterPro" id="IPR004622">
    <property type="entry name" value="DNA_pol_HolB"/>
</dbReference>
<dbReference type="InterPro" id="IPR003593">
    <property type="entry name" value="AAA+_ATPase"/>
</dbReference>
<dbReference type="SMART" id="SM00382">
    <property type="entry name" value="AAA"/>
    <property type="match status" value="1"/>
</dbReference>
<comment type="caution">
    <text evidence="2">The sequence shown here is derived from an EMBL/GenBank/DDBJ whole genome shotgun (WGS) entry which is preliminary data.</text>
</comment>
<dbReference type="PANTHER" id="PTHR11669:SF8">
    <property type="entry name" value="DNA POLYMERASE III SUBUNIT DELTA"/>
    <property type="match status" value="1"/>
</dbReference>
<dbReference type="EC" id="2.7.7.7" evidence="2"/>